<gene>
    <name evidence="3" type="primary">LOC108013858</name>
</gene>
<dbReference type="SMART" id="SM00675">
    <property type="entry name" value="DM11"/>
    <property type="match status" value="1"/>
</dbReference>
<name>A0AB39ZH32_DROSZ</name>
<sequence length="201" mass="22962">MVGELSWQWQILILLQIIRLSSQLNHQFVPEKEDLFSDCTDKPGYQSVDKMSDFSQFIRKRNKNGGIDIHGNITMKWDIQPSDRVSVEVGILKLEKGTWKPTVFKGADKDFCKSFYDKNTIYYPHSTEHVINKEEVKDKCVKVPGTVLIVEPFQLKILISLAVPLTPGRHKALIIFTAFDKANVKRPDEICTEIIGDIVKG</sequence>
<dbReference type="RefSeq" id="XP_016935336.4">
    <property type="nucleotide sequence ID" value="XM_017079847.4"/>
</dbReference>
<protein>
    <submittedName>
        <fullName evidence="3">Uncharacterized protein</fullName>
    </submittedName>
</protein>
<organism evidence="2 3">
    <name type="scientific">Drosophila suzukii</name>
    <name type="common">Spotted-wing drosophila fruit fly</name>
    <dbReference type="NCBI Taxonomy" id="28584"/>
    <lineage>
        <taxon>Eukaryota</taxon>
        <taxon>Metazoa</taxon>
        <taxon>Ecdysozoa</taxon>
        <taxon>Arthropoda</taxon>
        <taxon>Hexapoda</taxon>
        <taxon>Insecta</taxon>
        <taxon>Pterygota</taxon>
        <taxon>Neoptera</taxon>
        <taxon>Endopterygota</taxon>
        <taxon>Diptera</taxon>
        <taxon>Brachycera</taxon>
        <taxon>Muscomorpha</taxon>
        <taxon>Ephydroidea</taxon>
        <taxon>Drosophilidae</taxon>
        <taxon>Drosophila</taxon>
        <taxon>Sophophora</taxon>
    </lineage>
</organism>
<reference evidence="3" key="1">
    <citation type="submission" date="2025-08" db="UniProtKB">
        <authorList>
            <consortium name="RefSeq"/>
        </authorList>
    </citation>
    <scope>IDENTIFICATION</scope>
</reference>
<proteinExistence type="predicted"/>
<dbReference type="Proteomes" id="UP001652628">
    <property type="component" value="Chromosome 3"/>
</dbReference>
<accession>A0AB39ZH32</accession>
<feature type="signal peptide" evidence="1">
    <location>
        <begin position="1"/>
        <end position="23"/>
    </location>
</feature>
<dbReference type="GeneID" id="108013858"/>
<dbReference type="AlphaFoldDB" id="A0AB39ZH32"/>
<evidence type="ECO:0000313" key="3">
    <source>
        <dbReference type="RefSeq" id="XP_016935336.4"/>
    </source>
</evidence>
<evidence type="ECO:0000256" key="1">
    <source>
        <dbReference type="SAM" id="SignalP"/>
    </source>
</evidence>
<evidence type="ECO:0000313" key="2">
    <source>
        <dbReference type="Proteomes" id="UP001652628"/>
    </source>
</evidence>
<dbReference type="InterPro" id="IPR006601">
    <property type="entry name" value="Uncharacterised_DM11_DROME"/>
</dbReference>
<keyword evidence="1" id="KW-0732">Signal</keyword>
<keyword evidence="2" id="KW-1185">Reference proteome</keyword>
<feature type="chain" id="PRO_5045552560" evidence="1">
    <location>
        <begin position="24"/>
        <end position="201"/>
    </location>
</feature>